<dbReference type="EMBL" id="CP120733">
    <property type="protein sequence ID" value="WFD08709.1"/>
    <property type="molecule type" value="Genomic_DNA"/>
</dbReference>
<keyword evidence="1" id="KW-0472">Membrane</keyword>
<sequence length="63" mass="6981">MSILFILIGLYTIIAAVKKPDFFWENRKAKVMRKIVGDKVASAFYMAIGCFISGVGVYLTFAG</sequence>
<reference evidence="2 3" key="1">
    <citation type="submission" date="2023-03" db="EMBL/GenBank/DDBJ databases">
        <title>Complete genome sequence of Tepidibacter sp. SWIR-1, isolated from a deep-sea hydrothermal vent.</title>
        <authorList>
            <person name="Li X."/>
        </authorList>
    </citation>
    <scope>NUCLEOTIDE SEQUENCE [LARGE SCALE GENOMIC DNA]</scope>
    <source>
        <strain evidence="2 3">SWIR-1</strain>
    </source>
</reference>
<evidence type="ECO:0000313" key="3">
    <source>
        <dbReference type="Proteomes" id="UP001222800"/>
    </source>
</evidence>
<evidence type="ECO:0000256" key="1">
    <source>
        <dbReference type="SAM" id="Phobius"/>
    </source>
</evidence>
<gene>
    <name evidence="2" type="ORF">P4S50_09890</name>
</gene>
<evidence type="ECO:0000313" key="2">
    <source>
        <dbReference type="EMBL" id="WFD08709.1"/>
    </source>
</evidence>
<keyword evidence="3" id="KW-1185">Reference proteome</keyword>
<accession>A0ABY8E783</accession>
<evidence type="ECO:0008006" key="4">
    <source>
        <dbReference type="Google" id="ProtNLM"/>
    </source>
</evidence>
<protein>
    <recommendedName>
        <fullName evidence="4">DUF3784 domain-containing protein</fullName>
    </recommendedName>
</protein>
<dbReference type="Proteomes" id="UP001222800">
    <property type="component" value="Chromosome"/>
</dbReference>
<name>A0ABY8E783_9FIRM</name>
<proteinExistence type="predicted"/>
<keyword evidence="1" id="KW-1133">Transmembrane helix</keyword>
<keyword evidence="1" id="KW-0812">Transmembrane</keyword>
<feature type="transmembrane region" description="Helical" evidence="1">
    <location>
        <begin position="40"/>
        <end position="61"/>
    </location>
</feature>
<dbReference type="RefSeq" id="WP_277730617.1">
    <property type="nucleotide sequence ID" value="NZ_CP120733.1"/>
</dbReference>
<organism evidence="2 3">
    <name type="scientific">Tepidibacter hydrothermalis</name>
    <dbReference type="NCBI Taxonomy" id="3036126"/>
    <lineage>
        <taxon>Bacteria</taxon>
        <taxon>Bacillati</taxon>
        <taxon>Bacillota</taxon>
        <taxon>Clostridia</taxon>
        <taxon>Peptostreptococcales</taxon>
        <taxon>Peptostreptococcaceae</taxon>
        <taxon>Tepidibacter</taxon>
    </lineage>
</organism>